<name>A0A3L6ZK78_9MICO</name>
<feature type="transmembrane region" description="Helical" evidence="1">
    <location>
        <begin position="54"/>
        <end position="72"/>
    </location>
</feature>
<evidence type="ECO:0000256" key="1">
    <source>
        <dbReference type="SAM" id="Phobius"/>
    </source>
</evidence>
<keyword evidence="1" id="KW-1133">Transmembrane helix</keyword>
<dbReference type="EMBL" id="RCUW01000009">
    <property type="protein sequence ID" value="RLP68386.1"/>
    <property type="molecule type" value="Genomic_DNA"/>
</dbReference>
<keyword evidence="1" id="KW-0812">Transmembrane</keyword>
<dbReference type="RefSeq" id="WP_087137268.1">
    <property type="nucleotide sequence ID" value="NZ_RCUW01000009.1"/>
</dbReference>
<protein>
    <submittedName>
        <fullName evidence="2">Uncharacterized protein</fullName>
    </submittedName>
</protein>
<evidence type="ECO:0000313" key="3">
    <source>
        <dbReference type="Proteomes" id="UP000275395"/>
    </source>
</evidence>
<comment type="caution">
    <text evidence="2">The sequence shown here is derived from an EMBL/GenBank/DDBJ whole genome shotgun (WGS) entry which is preliminary data.</text>
</comment>
<evidence type="ECO:0000313" key="2">
    <source>
        <dbReference type="EMBL" id="RLP68386.1"/>
    </source>
</evidence>
<dbReference type="AlphaFoldDB" id="A0A3L6ZK78"/>
<dbReference type="Proteomes" id="UP000275395">
    <property type="component" value="Unassembled WGS sequence"/>
</dbReference>
<organism evidence="2 3">
    <name type="scientific">Mycetocola reblochoni</name>
    <dbReference type="NCBI Taxonomy" id="331618"/>
    <lineage>
        <taxon>Bacteria</taxon>
        <taxon>Bacillati</taxon>
        <taxon>Actinomycetota</taxon>
        <taxon>Actinomycetes</taxon>
        <taxon>Micrococcales</taxon>
        <taxon>Microbacteriaceae</taxon>
        <taxon>Mycetocola</taxon>
    </lineage>
</organism>
<proteinExistence type="predicted"/>
<accession>A0A3L6ZK78</accession>
<sequence>MSAPEPVEARDRHPLPDLMPASDYRAPAVLALPLFSGILVAASACVFGFGGIQFLGALTATVCAAVWAWDAWLSPDCGGRS</sequence>
<gene>
    <name evidence="2" type="ORF">D9V30_10375</name>
</gene>
<feature type="transmembrane region" description="Helical" evidence="1">
    <location>
        <begin position="24"/>
        <end position="47"/>
    </location>
</feature>
<keyword evidence="1" id="KW-0472">Membrane</keyword>
<reference evidence="2 3" key="1">
    <citation type="submission" date="2018-10" db="EMBL/GenBank/DDBJ databases">
        <authorList>
            <person name="Li J."/>
        </authorList>
    </citation>
    <scope>NUCLEOTIDE SEQUENCE [LARGE SCALE GENOMIC DNA]</scope>
    <source>
        <strain evidence="2 3">JCM 30549</strain>
    </source>
</reference>